<evidence type="ECO:0000313" key="3">
    <source>
        <dbReference type="Proteomes" id="UP000034316"/>
    </source>
</evidence>
<dbReference type="SUPFAM" id="SSF53098">
    <property type="entry name" value="Ribonuclease H-like"/>
    <property type="match status" value="1"/>
</dbReference>
<dbReference type="Proteomes" id="UP000034316">
    <property type="component" value="Unassembled WGS sequence"/>
</dbReference>
<feature type="non-terminal residue" evidence="2">
    <location>
        <position position="1"/>
    </location>
</feature>
<sequence>FYLDSMLIINQIIGVYKIKQEHLKLLNQEIQSKIKSINLPINFNYIPRTQNKLADKLVNQALDEK</sequence>
<reference evidence="2 3" key="1">
    <citation type="journal article" date="2015" name="Nature">
        <title>rRNA introns, odd ribosomes, and small enigmatic genomes across a large radiation of phyla.</title>
        <authorList>
            <person name="Brown C.T."/>
            <person name="Hug L.A."/>
            <person name="Thomas B.C."/>
            <person name="Sharon I."/>
            <person name="Castelle C.J."/>
            <person name="Singh A."/>
            <person name="Wilkins M.J."/>
            <person name="Williams K.H."/>
            <person name="Banfield J.F."/>
        </authorList>
    </citation>
    <scope>NUCLEOTIDE SEQUENCE [LARGE SCALE GENOMIC DNA]</scope>
</reference>
<feature type="domain" description="RNase H type-1" evidence="1">
    <location>
        <begin position="2"/>
        <end position="61"/>
    </location>
</feature>
<name>A0A0G0G958_9BACT</name>
<proteinExistence type="predicted"/>
<dbReference type="Gene3D" id="3.30.420.10">
    <property type="entry name" value="Ribonuclease H-like superfamily/Ribonuclease H"/>
    <property type="match status" value="1"/>
</dbReference>
<dbReference type="AlphaFoldDB" id="A0A0G0G958"/>
<dbReference type="STRING" id="1618333.UR93_C0018G0001"/>
<dbReference type="GO" id="GO:0003676">
    <property type="term" value="F:nucleic acid binding"/>
    <property type="evidence" value="ECO:0007669"/>
    <property type="project" value="InterPro"/>
</dbReference>
<gene>
    <name evidence="2" type="ORF">UR93_C0018G0001</name>
</gene>
<accession>A0A0G0G958</accession>
<dbReference type="GO" id="GO:0004523">
    <property type="term" value="F:RNA-DNA hybrid ribonuclease activity"/>
    <property type="evidence" value="ECO:0007669"/>
    <property type="project" value="InterPro"/>
</dbReference>
<dbReference type="InterPro" id="IPR002156">
    <property type="entry name" value="RNaseH_domain"/>
</dbReference>
<dbReference type="InterPro" id="IPR036397">
    <property type="entry name" value="RNaseH_sf"/>
</dbReference>
<dbReference type="EMBL" id="LBRB01000018">
    <property type="protein sequence ID" value="KKP88242.1"/>
    <property type="molecule type" value="Genomic_DNA"/>
</dbReference>
<dbReference type="Pfam" id="PF13456">
    <property type="entry name" value="RVT_3"/>
    <property type="match status" value="1"/>
</dbReference>
<dbReference type="InterPro" id="IPR012337">
    <property type="entry name" value="RNaseH-like_sf"/>
</dbReference>
<protein>
    <submittedName>
        <fullName evidence="2">Ribonuclease H</fullName>
    </submittedName>
</protein>
<comment type="caution">
    <text evidence="2">The sequence shown here is derived from an EMBL/GenBank/DDBJ whole genome shotgun (WGS) entry which is preliminary data.</text>
</comment>
<organism evidence="2 3">
    <name type="scientific">Berkelbacteria bacterium GW2011_GWA2_35_9</name>
    <dbReference type="NCBI Taxonomy" id="1618333"/>
    <lineage>
        <taxon>Bacteria</taxon>
        <taxon>Candidatus Berkelbacteria</taxon>
    </lineage>
</organism>
<evidence type="ECO:0000259" key="1">
    <source>
        <dbReference type="Pfam" id="PF13456"/>
    </source>
</evidence>
<evidence type="ECO:0000313" key="2">
    <source>
        <dbReference type="EMBL" id="KKP88242.1"/>
    </source>
</evidence>